<sequence length="205" mass="23820">MLYEIAHIIKNRFLFLWKVVEWGNATLFYLMHKKKLMEINSVLEQVSNVYRFRTTTEEDVKKLVDFFARQPEEAFEFFKPHGFDGKAIREVVKNKSFLTFVVLKDDVTVGYFFLRCFVNGKCFRGKIVHKDWQGRGIAKLMGMAMTKVSQHLDLCMFGSISPENYASMASAKASNDIKVHKILENGYYYIEFSPKKVDNQPNIGG</sequence>
<reference evidence="2 3" key="1">
    <citation type="submission" date="2016-10" db="EMBL/GenBank/DDBJ databases">
        <authorList>
            <person name="de Groot N.N."/>
        </authorList>
    </citation>
    <scope>NUCLEOTIDE SEQUENCE [LARGE SCALE GENOMIC DNA]</scope>
    <source>
        <strain evidence="2 3">NLAE-zl-C57</strain>
    </source>
</reference>
<dbReference type="SUPFAM" id="SSF55729">
    <property type="entry name" value="Acyl-CoA N-acyltransferases (Nat)"/>
    <property type="match status" value="1"/>
</dbReference>
<accession>A0A1G8REQ6</accession>
<proteinExistence type="predicted"/>
<feature type="domain" description="N-acetyltransferase" evidence="1">
    <location>
        <begin position="50"/>
        <end position="205"/>
    </location>
</feature>
<dbReference type="Gene3D" id="3.40.630.30">
    <property type="match status" value="1"/>
</dbReference>
<gene>
    <name evidence="2" type="ORF">SAMN05192582_11366</name>
</gene>
<dbReference type="RefSeq" id="WP_074638957.1">
    <property type="nucleotide sequence ID" value="NZ_FNDO01000136.1"/>
</dbReference>
<dbReference type="InterPro" id="IPR000182">
    <property type="entry name" value="GNAT_dom"/>
</dbReference>
<evidence type="ECO:0000259" key="1">
    <source>
        <dbReference type="PROSITE" id="PS51186"/>
    </source>
</evidence>
<evidence type="ECO:0000313" key="2">
    <source>
        <dbReference type="EMBL" id="SDJ15411.1"/>
    </source>
</evidence>
<organism evidence="2 3">
    <name type="scientific">Bacteroides ovatus</name>
    <dbReference type="NCBI Taxonomy" id="28116"/>
    <lineage>
        <taxon>Bacteria</taxon>
        <taxon>Pseudomonadati</taxon>
        <taxon>Bacteroidota</taxon>
        <taxon>Bacteroidia</taxon>
        <taxon>Bacteroidales</taxon>
        <taxon>Bacteroidaceae</taxon>
        <taxon>Bacteroides</taxon>
    </lineage>
</organism>
<dbReference type="GO" id="GO:0016747">
    <property type="term" value="F:acyltransferase activity, transferring groups other than amino-acyl groups"/>
    <property type="evidence" value="ECO:0007669"/>
    <property type="project" value="InterPro"/>
</dbReference>
<dbReference type="AlphaFoldDB" id="A0A1G8REQ6"/>
<name>A0A1G8REQ6_BACOV</name>
<dbReference type="PROSITE" id="PS51186">
    <property type="entry name" value="GNAT"/>
    <property type="match status" value="1"/>
</dbReference>
<dbReference type="Proteomes" id="UP000181870">
    <property type="component" value="Unassembled WGS sequence"/>
</dbReference>
<dbReference type="EMBL" id="FNDO01000136">
    <property type="protein sequence ID" value="SDJ15411.1"/>
    <property type="molecule type" value="Genomic_DNA"/>
</dbReference>
<protein>
    <recommendedName>
        <fullName evidence="1">N-acetyltransferase domain-containing protein</fullName>
    </recommendedName>
</protein>
<evidence type="ECO:0000313" key="3">
    <source>
        <dbReference type="Proteomes" id="UP000181870"/>
    </source>
</evidence>
<dbReference type="InterPro" id="IPR016181">
    <property type="entry name" value="Acyl_CoA_acyltransferase"/>
</dbReference>